<feature type="transmembrane region" description="Helical" evidence="1">
    <location>
        <begin position="225"/>
        <end position="252"/>
    </location>
</feature>
<evidence type="ECO:0000256" key="1">
    <source>
        <dbReference type="SAM" id="Phobius"/>
    </source>
</evidence>
<sequence length="271" mass="28735">MIDDISRELGTVLTLAAPVNPAETWWDRILAGFTHAPSPQVTGTELAVVILLAVAVSLPRASWRYFGLLATVTHELGHAFAALMTGQRLGGIRLSLDHSGTTTTYSRGGLPAVWSTFWGYPVPAVVGSVMVWCGFNGWGPAAISVGTLVLLASVVFLRNGIGLLITAATVLAASLLVLFVPAEFNGHVMIALGLALLVAAVRDLGKLANVHLRHRHRMPTSDAYLLYRATKVPAVIWIAAFAAVVAGSWWVAWQPVAEVLAVAFAQAARTA</sequence>
<dbReference type="EMBL" id="RBED01000001">
    <property type="protein sequence ID" value="RNL63857.1"/>
    <property type="molecule type" value="Genomic_DNA"/>
</dbReference>
<keyword evidence="3" id="KW-1185">Reference proteome</keyword>
<dbReference type="AlphaFoldDB" id="A0A3N0CK76"/>
<evidence type="ECO:0000313" key="2">
    <source>
        <dbReference type="EMBL" id="RNL63857.1"/>
    </source>
</evidence>
<feature type="transmembrane region" description="Helical" evidence="1">
    <location>
        <begin position="164"/>
        <end position="182"/>
    </location>
</feature>
<comment type="caution">
    <text evidence="2">The sequence shown here is derived from an EMBL/GenBank/DDBJ whole genome shotgun (WGS) entry which is preliminary data.</text>
</comment>
<keyword evidence="1" id="KW-1133">Transmembrane helix</keyword>
<keyword evidence="1" id="KW-0812">Transmembrane</keyword>
<name>A0A3N0CK76_9MICC</name>
<reference evidence="2 3" key="1">
    <citation type="submission" date="2018-10" db="EMBL/GenBank/DDBJ databases">
        <title>Genome sequencing of Arthrobacter oryzae TNB02.</title>
        <authorList>
            <person name="Cho Y.-J."/>
            <person name="Cho A."/>
            <person name="Kim O.-S."/>
        </authorList>
    </citation>
    <scope>NUCLEOTIDE SEQUENCE [LARGE SCALE GENOMIC DNA]</scope>
    <source>
        <strain evidence="2 3">TNB02</strain>
    </source>
</reference>
<feature type="transmembrane region" description="Helical" evidence="1">
    <location>
        <begin position="188"/>
        <end position="205"/>
    </location>
</feature>
<dbReference type="RefSeq" id="WP_123253531.1">
    <property type="nucleotide sequence ID" value="NZ_RBED01000001.1"/>
</dbReference>
<gene>
    <name evidence="2" type="ORF">D7003_00275</name>
</gene>
<accession>A0A3N0CK76</accession>
<protein>
    <submittedName>
        <fullName evidence="2">M50 family peptidase</fullName>
    </submittedName>
</protein>
<feature type="transmembrane region" description="Helical" evidence="1">
    <location>
        <begin position="112"/>
        <end position="132"/>
    </location>
</feature>
<feature type="transmembrane region" description="Helical" evidence="1">
    <location>
        <begin position="138"/>
        <end position="157"/>
    </location>
</feature>
<keyword evidence="1" id="KW-0472">Membrane</keyword>
<organism evidence="2 3">
    <name type="scientific">Arthrobacter oryzae</name>
    <dbReference type="NCBI Taxonomy" id="409290"/>
    <lineage>
        <taxon>Bacteria</taxon>
        <taxon>Bacillati</taxon>
        <taxon>Actinomycetota</taxon>
        <taxon>Actinomycetes</taxon>
        <taxon>Micrococcales</taxon>
        <taxon>Micrococcaceae</taxon>
        <taxon>Arthrobacter</taxon>
    </lineage>
</organism>
<proteinExistence type="predicted"/>
<dbReference type="OrthoDB" id="5184455at2"/>
<evidence type="ECO:0000313" key="3">
    <source>
        <dbReference type="Proteomes" id="UP000273807"/>
    </source>
</evidence>
<dbReference type="Pfam" id="PF13398">
    <property type="entry name" value="Peptidase_M50B"/>
    <property type="match status" value="1"/>
</dbReference>
<dbReference type="InterPro" id="IPR049500">
    <property type="entry name" value="Peptidase_M50B-like"/>
</dbReference>
<dbReference type="Proteomes" id="UP000273807">
    <property type="component" value="Unassembled WGS sequence"/>
</dbReference>